<evidence type="ECO:0000256" key="5">
    <source>
        <dbReference type="ARBA" id="ARBA00022692"/>
    </source>
</evidence>
<feature type="transmembrane region" description="Helical" evidence="9">
    <location>
        <begin position="311"/>
        <end position="330"/>
    </location>
</feature>
<dbReference type="PANTHER" id="PTHR30588:SF0">
    <property type="entry name" value="BRANCHED-CHAIN AMINO ACID PERMEASE BRNQ"/>
    <property type="match status" value="1"/>
</dbReference>
<dbReference type="EMBL" id="JARJLO010000207">
    <property type="protein sequence ID" value="MDF3871546.1"/>
    <property type="molecule type" value="Genomic_DNA"/>
</dbReference>
<comment type="similarity">
    <text evidence="2 9">Belongs to the branched chain amino acid transporter family.</text>
</comment>
<dbReference type="GO" id="GO:0005304">
    <property type="term" value="F:L-valine transmembrane transporter activity"/>
    <property type="evidence" value="ECO:0007669"/>
    <property type="project" value="TreeGrafter"/>
</dbReference>
<dbReference type="GO" id="GO:0015188">
    <property type="term" value="F:L-isoleucine transmembrane transporter activity"/>
    <property type="evidence" value="ECO:0007669"/>
    <property type="project" value="TreeGrafter"/>
</dbReference>
<protein>
    <recommendedName>
        <fullName evidence="9">Branched-chain amino acid transport system carrier protein</fullName>
    </recommendedName>
</protein>
<evidence type="ECO:0000256" key="1">
    <source>
        <dbReference type="ARBA" id="ARBA00004651"/>
    </source>
</evidence>
<evidence type="ECO:0000256" key="9">
    <source>
        <dbReference type="RuleBase" id="RU362122"/>
    </source>
</evidence>
<organism evidence="10 11">
    <name type="scientific">Pseudomonas putida</name>
    <name type="common">Arthrobacter siderocapsulatus</name>
    <dbReference type="NCBI Taxonomy" id="303"/>
    <lineage>
        <taxon>Bacteria</taxon>
        <taxon>Pseudomonadati</taxon>
        <taxon>Pseudomonadota</taxon>
        <taxon>Gammaproteobacteria</taxon>
        <taxon>Pseudomonadales</taxon>
        <taxon>Pseudomonadaceae</taxon>
        <taxon>Pseudomonas</taxon>
    </lineage>
</organism>
<dbReference type="Pfam" id="PF05525">
    <property type="entry name" value="Branch_AA_trans"/>
    <property type="match status" value="1"/>
</dbReference>
<evidence type="ECO:0000256" key="7">
    <source>
        <dbReference type="ARBA" id="ARBA00022989"/>
    </source>
</evidence>
<sequence length="444" mass="46257">MVNLSKRDLLALGFMTFALFVGAGNIIFPPMIGLSAGDQVWTAAAGYFITAVGMPVLAIVVLARFEGSMDKLCAPLGKLAARTLAIVCFLCIGPLFATPRTATVSFEVGVAPWLGNSPAHLFAYSALYFALVLAVSLYPGRLLDSVGRCLAPIKVAALAILGVGAFIWTAGPQGPAEPPFDTQAFSKGLTEGYLTMDTLASLVFGAVVVNALKHRGIHAPRQLFKYSVIAALIAGVGLSLVYASLFELGAHAGGLVDHADNGAQVLNAYVLHTYGAVGYWLLAFLITIACLVTAIGLTCACAEAFSKFLPLGYRTLAALLAGFSFAVSNVGLTQLIAVSVPVLTAIYLPCIAIILLSLISSRLNSPARVLIPVTACALGFGLIDACMAAGLLPPSVLLWVSQLPLANASLAWLLPSLAIFFVATVYDLYKGAKTRSSSLSPESA</sequence>
<reference evidence="10" key="1">
    <citation type="submission" date="2023-03" db="EMBL/GenBank/DDBJ databases">
        <title>Draft assemblies of triclosan tolerant bacteria isolated from returned activated sludge.</title>
        <authorList>
            <person name="Van Hamelsveld S."/>
        </authorList>
    </citation>
    <scope>NUCLEOTIDE SEQUENCE</scope>
    <source>
        <strain evidence="10">GW210012_S60</strain>
    </source>
</reference>
<feature type="transmembrane region" description="Helical" evidence="9">
    <location>
        <begin position="224"/>
        <end position="245"/>
    </location>
</feature>
<comment type="function">
    <text evidence="9">Component of the transport system for branched-chain amino acids.</text>
</comment>
<evidence type="ECO:0000313" key="11">
    <source>
        <dbReference type="Proteomes" id="UP001217741"/>
    </source>
</evidence>
<feature type="transmembrane region" description="Helical" evidence="9">
    <location>
        <begin position="336"/>
        <end position="358"/>
    </location>
</feature>
<evidence type="ECO:0000256" key="4">
    <source>
        <dbReference type="ARBA" id="ARBA00022475"/>
    </source>
</evidence>
<keyword evidence="8 9" id="KW-0472">Membrane</keyword>
<comment type="caution">
    <text evidence="10">The sequence shown here is derived from an EMBL/GenBank/DDBJ whole genome shotgun (WGS) entry which is preliminary data.</text>
</comment>
<dbReference type="GO" id="GO:0015820">
    <property type="term" value="P:L-leucine transport"/>
    <property type="evidence" value="ECO:0007669"/>
    <property type="project" value="TreeGrafter"/>
</dbReference>
<dbReference type="GO" id="GO:0015190">
    <property type="term" value="F:L-leucine transmembrane transporter activity"/>
    <property type="evidence" value="ECO:0007669"/>
    <property type="project" value="TreeGrafter"/>
</dbReference>
<comment type="subcellular location">
    <subcellularLocation>
        <location evidence="9">Cell inner membrane</location>
        <topology evidence="9">Multi-pass membrane protein</topology>
    </subcellularLocation>
    <subcellularLocation>
        <location evidence="1">Cell membrane</location>
        <topology evidence="1">Multi-pass membrane protein</topology>
    </subcellularLocation>
</comment>
<feature type="transmembrane region" description="Helical" evidence="9">
    <location>
        <begin position="79"/>
        <end position="97"/>
    </location>
</feature>
<name>A0AAW6PSH2_PSEPU</name>
<feature type="transmembrane region" description="Helical" evidence="9">
    <location>
        <begin position="9"/>
        <end position="28"/>
    </location>
</feature>
<dbReference type="Proteomes" id="UP001217741">
    <property type="component" value="Unassembled WGS sequence"/>
</dbReference>
<dbReference type="PANTHER" id="PTHR30588">
    <property type="entry name" value="BRANCHED-CHAIN AMINO ACID TRANSPORT SYSTEM 2 CARRIER PROTEIN"/>
    <property type="match status" value="1"/>
</dbReference>
<feature type="transmembrane region" description="Helical" evidence="9">
    <location>
        <begin position="150"/>
        <end position="171"/>
    </location>
</feature>
<feature type="transmembrane region" description="Helical" evidence="9">
    <location>
        <begin position="117"/>
        <end position="138"/>
    </location>
</feature>
<dbReference type="NCBIfam" id="TIGR00796">
    <property type="entry name" value="livcs"/>
    <property type="match status" value="1"/>
</dbReference>
<evidence type="ECO:0000313" key="10">
    <source>
        <dbReference type="EMBL" id="MDF3871546.1"/>
    </source>
</evidence>
<dbReference type="AlphaFoldDB" id="A0AAW6PSH2"/>
<keyword evidence="4" id="KW-1003">Cell membrane</keyword>
<feature type="transmembrane region" description="Helical" evidence="9">
    <location>
        <begin position="40"/>
        <end position="63"/>
    </location>
</feature>
<evidence type="ECO:0000256" key="8">
    <source>
        <dbReference type="ARBA" id="ARBA00023136"/>
    </source>
</evidence>
<accession>A0AAW6PSH2</accession>
<keyword evidence="5 9" id="KW-0812">Transmembrane</keyword>
<evidence type="ECO:0000256" key="3">
    <source>
        <dbReference type="ARBA" id="ARBA00022448"/>
    </source>
</evidence>
<dbReference type="InterPro" id="IPR004685">
    <property type="entry name" value="Brnchd-chn_aa_trnsp_Livcs"/>
</dbReference>
<dbReference type="RefSeq" id="WP_016486888.1">
    <property type="nucleotide sequence ID" value="NZ_BQII01000006.1"/>
</dbReference>
<keyword evidence="3 9" id="KW-0813">Transport</keyword>
<feature type="transmembrane region" description="Helical" evidence="9">
    <location>
        <begin position="191"/>
        <end position="212"/>
    </location>
</feature>
<feature type="transmembrane region" description="Helical" evidence="9">
    <location>
        <begin position="412"/>
        <end position="429"/>
    </location>
</feature>
<feature type="transmembrane region" description="Helical" evidence="9">
    <location>
        <begin position="370"/>
        <end position="392"/>
    </location>
</feature>
<gene>
    <name evidence="10" type="primary">brnQ</name>
    <name evidence="10" type="ORF">P3W50_13815</name>
</gene>
<feature type="transmembrane region" description="Helical" evidence="9">
    <location>
        <begin position="277"/>
        <end position="299"/>
    </location>
</feature>
<evidence type="ECO:0000256" key="2">
    <source>
        <dbReference type="ARBA" id="ARBA00008540"/>
    </source>
</evidence>
<proteinExistence type="inferred from homology"/>
<dbReference type="GO" id="GO:0005886">
    <property type="term" value="C:plasma membrane"/>
    <property type="evidence" value="ECO:0007669"/>
    <property type="project" value="UniProtKB-SubCell"/>
</dbReference>
<evidence type="ECO:0000256" key="6">
    <source>
        <dbReference type="ARBA" id="ARBA00022970"/>
    </source>
</evidence>
<keyword evidence="6 9" id="KW-0029">Amino-acid transport</keyword>
<keyword evidence="7 9" id="KW-1133">Transmembrane helix</keyword>
<dbReference type="GO" id="GO:0015818">
    <property type="term" value="P:isoleucine transport"/>
    <property type="evidence" value="ECO:0007669"/>
    <property type="project" value="TreeGrafter"/>
</dbReference>